<dbReference type="KEGG" id="cbx:Cenrod_1654"/>
<dbReference type="FunFam" id="3.30.420.40:FF:000144">
    <property type="entry name" value="Molecular chaperone HscC"/>
    <property type="match status" value="1"/>
</dbReference>
<dbReference type="Proteomes" id="UP000017184">
    <property type="component" value="Chromosome"/>
</dbReference>
<organism evidence="5 6">
    <name type="scientific">Candidatus Symbiobacter mobilis CR</name>
    <dbReference type="NCBI Taxonomy" id="946483"/>
    <lineage>
        <taxon>Bacteria</taxon>
        <taxon>Pseudomonadati</taxon>
        <taxon>Pseudomonadota</taxon>
        <taxon>Betaproteobacteria</taxon>
        <taxon>Burkholderiales</taxon>
        <taxon>Comamonadaceae</taxon>
    </lineage>
</organism>
<dbReference type="HOGENOM" id="CLU_005965_2_4_4"/>
<accession>U5NC24</accession>
<evidence type="ECO:0000256" key="3">
    <source>
        <dbReference type="ARBA" id="ARBA00022840"/>
    </source>
</evidence>
<dbReference type="RefSeq" id="WP_022773736.1">
    <property type="nucleotide sequence ID" value="NC_022576.1"/>
</dbReference>
<dbReference type="PROSITE" id="PS01036">
    <property type="entry name" value="HSP70_3"/>
    <property type="match status" value="1"/>
</dbReference>
<gene>
    <name evidence="5" type="primary">hscC</name>
    <name evidence="5" type="ORF">Cenrod_1654</name>
</gene>
<dbReference type="GO" id="GO:0140662">
    <property type="term" value="F:ATP-dependent protein folding chaperone"/>
    <property type="evidence" value="ECO:0007669"/>
    <property type="project" value="InterPro"/>
</dbReference>
<dbReference type="AlphaFoldDB" id="U5NC24"/>
<dbReference type="PROSITE" id="PS00297">
    <property type="entry name" value="HSP70_1"/>
    <property type="match status" value="1"/>
</dbReference>
<dbReference type="eggNOG" id="COG0443">
    <property type="taxonomic scope" value="Bacteria"/>
</dbReference>
<dbReference type="InterPro" id="IPR029047">
    <property type="entry name" value="HSP70_peptide-bd_sf"/>
</dbReference>
<reference evidence="5 6" key="1">
    <citation type="journal article" date="2013" name="Genome Biol.">
        <title>Genomic analysis reveals key aspects of prokaryotic symbiosis in the phototrophic consortium "Chlorochromatium aggregatum".</title>
        <authorList>
            <person name="Liu Z."/>
            <person name="Muller J."/>
            <person name="Li T."/>
            <person name="Alvey R.M."/>
            <person name="Vogl K."/>
            <person name="Frigaard N.U."/>
            <person name="Rockwell N.C."/>
            <person name="Boyd E.S."/>
            <person name="Tomsho L.P."/>
            <person name="Schuster S.C."/>
            <person name="Henke P."/>
            <person name="Rohde M."/>
            <person name="Overmann J."/>
            <person name="Bryant D.A."/>
        </authorList>
    </citation>
    <scope>NUCLEOTIDE SEQUENCE [LARGE SCALE GENOMIC DNA]</scope>
    <source>
        <strain evidence="5">CR</strain>
    </source>
</reference>
<evidence type="ECO:0000313" key="5">
    <source>
        <dbReference type="EMBL" id="AGX87739.1"/>
    </source>
</evidence>
<dbReference type="PRINTS" id="PR00301">
    <property type="entry name" value="HEATSHOCK70"/>
</dbReference>
<sequence length="564" mass="62443">MIVGIDLGTTHSLISVWQENQAVLIPNALGEVLTPSAVGIGEEGHVLVGRAAHDYWLTRPESCATIFKRHMGSDRQYRLGQRSFRPEELSALVLKSLKADAEHYLHESVSEAIITVPAYFSNVQRTATRQAGELAGLTVKRLINEPTAAALSYGLQEAPNESTFMVVDLGGGTFDVAILERFDDLMEVRASTGDNFLGGEDFVDIILDMVRRQWPNLPYDGSSTLQGRLWREAERVKRVLGSGEDAEFALEWETASYRHTIHAAAFEKACEPLLQRIRRPIERALRDAKLDASTIGEVVLAGGATRMPMVRRLVAKMFGRIPAMHLNPDEVIARGAAVMAGLAARDQVLREIVMVDVCPYSLGTSITRQCNGVRQHGCFDPIIERNTPVPVSRESQYQTGHDYQQAVAIDVYQGEARLVKDNILLGTLEIPIPPRAAGEITMTVRFTYDVSGILECEVTIPSTGVVERLVLQGNAHSLTPSQVAARLQELATLKIHPRNQQANITTLARADRLHEELTGSDRRTLADQILAMEAALESQETESIDQARKMLEACMNRLERNYLY</sequence>
<evidence type="ECO:0000256" key="2">
    <source>
        <dbReference type="ARBA" id="ARBA00022741"/>
    </source>
</evidence>
<dbReference type="Pfam" id="PF00012">
    <property type="entry name" value="HSP70"/>
    <property type="match status" value="2"/>
</dbReference>
<keyword evidence="2 4" id="KW-0547">Nucleotide-binding</keyword>
<evidence type="ECO:0000313" key="6">
    <source>
        <dbReference type="Proteomes" id="UP000017184"/>
    </source>
</evidence>
<evidence type="ECO:0000256" key="1">
    <source>
        <dbReference type="ARBA" id="ARBA00007381"/>
    </source>
</evidence>
<dbReference type="PANTHER" id="PTHR19375">
    <property type="entry name" value="HEAT SHOCK PROTEIN 70KDA"/>
    <property type="match status" value="1"/>
</dbReference>
<dbReference type="Gene3D" id="3.90.640.10">
    <property type="entry name" value="Actin, Chain A, domain 4"/>
    <property type="match status" value="1"/>
</dbReference>
<dbReference type="Gene3D" id="2.60.34.10">
    <property type="entry name" value="Substrate Binding Domain Of DNAk, Chain A, domain 1"/>
    <property type="match status" value="1"/>
</dbReference>
<dbReference type="OrthoDB" id="9766019at2"/>
<dbReference type="InterPro" id="IPR013126">
    <property type="entry name" value="Hsp_70_fam"/>
</dbReference>
<dbReference type="STRING" id="946483.Cenrod_1654"/>
<comment type="similarity">
    <text evidence="1 4">Belongs to the heat shock protein 70 family.</text>
</comment>
<keyword evidence="6" id="KW-1185">Reference proteome</keyword>
<dbReference type="SUPFAM" id="SSF53067">
    <property type="entry name" value="Actin-like ATPase domain"/>
    <property type="match status" value="2"/>
</dbReference>
<dbReference type="InterPro" id="IPR018181">
    <property type="entry name" value="Heat_shock_70_CS"/>
</dbReference>
<dbReference type="InterPro" id="IPR043129">
    <property type="entry name" value="ATPase_NBD"/>
</dbReference>
<dbReference type="GO" id="GO:0005524">
    <property type="term" value="F:ATP binding"/>
    <property type="evidence" value="ECO:0007669"/>
    <property type="project" value="UniProtKB-KW"/>
</dbReference>
<dbReference type="EMBL" id="CP004885">
    <property type="protein sequence ID" value="AGX87739.1"/>
    <property type="molecule type" value="Genomic_DNA"/>
</dbReference>
<keyword evidence="3 4" id="KW-0067">ATP-binding</keyword>
<evidence type="ECO:0000256" key="4">
    <source>
        <dbReference type="RuleBase" id="RU003322"/>
    </source>
</evidence>
<name>U5NC24_9BURK</name>
<dbReference type="SUPFAM" id="SSF100920">
    <property type="entry name" value="Heat shock protein 70kD (HSP70), peptide-binding domain"/>
    <property type="match status" value="1"/>
</dbReference>
<proteinExistence type="inferred from homology"/>
<protein>
    <submittedName>
        <fullName evidence="5">Molecular chaperone HscC</fullName>
    </submittedName>
</protein>
<dbReference type="Gene3D" id="3.30.420.40">
    <property type="match status" value="2"/>
</dbReference>
<dbReference type="PATRIC" id="fig|946483.4.peg.1672"/>